<dbReference type="Gramene" id="PNT71026">
    <property type="protein sequence ID" value="PNT71026"/>
    <property type="gene ID" value="BRADI_2g21874v3"/>
</dbReference>
<dbReference type="EMBL" id="CM000881">
    <property type="protein sequence ID" value="PNT71026.1"/>
    <property type="molecule type" value="Genomic_DNA"/>
</dbReference>
<reference evidence="2 3" key="1">
    <citation type="journal article" date="2010" name="Nature">
        <title>Genome sequencing and analysis of the model grass Brachypodium distachyon.</title>
        <authorList>
            <consortium name="International Brachypodium Initiative"/>
        </authorList>
    </citation>
    <scope>NUCLEOTIDE SEQUENCE [LARGE SCALE GENOMIC DNA]</scope>
    <source>
        <strain evidence="2 3">Bd21</strain>
    </source>
</reference>
<sequence length="122" mass="13718">MFLYMLQKIHHFGTSCYISSWFIAIILLNQGIEKPDVNICCLSVQINYHGGDYLTLSDSYCSVMLVEQLVWYSGYVMLLQFRDTGEAPEDTVGRGGERGGEYRDAVGGREETHSGRGLMYGS</sequence>
<reference evidence="2" key="2">
    <citation type="submission" date="2017-06" db="EMBL/GenBank/DDBJ databases">
        <title>WGS assembly of Brachypodium distachyon.</title>
        <authorList>
            <consortium name="The International Brachypodium Initiative"/>
            <person name="Lucas S."/>
            <person name="Harmon-Smith M."/>
            <person name="Lail K."/>
            <person name="Tice H."/>
            <person name="Grimwood J."/>
            <person name="Bruce D."/>
            <person name="Barry K."/>
            <person name="Shu S."/>
            <person name="Lindquist E."/>
            <person name="Wang M."/>
            <person name="Pitluck S."/>
            <person name="Vogel J.P."/>
            <person name="Garvin D.F."/>
            <person name="Mockler T.C."/>
            <person name="Schmutz J."/>
            <person name="Rokhsar D."/>
            <person name="Bevan M.W."/>
        </authorList>
    </citation>
    <scope>NUCLEOTIDE SEQUENCE</scope>
    <source>
        <strain evidence="2">Bd21</strain>
    </source>
</reference>
<dbReference type="Proteomes" id="UP000008810">
    <property type="component" value="Chromosome 2"/>
</dbReference>
<dbReference type="OrthoDB" id="631059at2759"/>
<name>A0A2K2D9S4_BRADI</name>
<evidence type="ECO:0000313" key="2">
    <source>
        <dbReference type="EMBL" id="PNT71026.1"/>
    </source>
</evidence>
<gene>
    <name evidence="2" type="ORF">BRADI_2g21874v3</name>
</gene>
<reference evidence="3" key="3">
    <citation type="submission" date="2018-08" db="UniProtKB">
        <authorList>
            <consortium name="EnsemblPlants"/>
        </authorList>
    </citation>
    <scope>IDENTIFICATION</scope>
    <source>
        <strain evidence="3">cv. Bd21</strain>
    </source>
</reference>
<organism evidence="2">
    <name type="scientific">Brachypodium distachyon</name>
    <name type="common">Purple false brome</name>
    <name type="synonym">Trachynia distachya</name>
    <dbReference type="NCBI Taxonomy" id="15368"/>
    <lineage>
        <taxon>Eukaryota</taxon>
        <taxon>Viridiplantae</taxon>
        <taxon>Streptophyta</taxon>
        <taxon>Embryophyta</taxon>
        <taxon>Tracheophyta</taxon>
        <taxon>Spermatophyta</taxon>
        <taxon>Magnoliopsida</taxon>
        <taxon>Liliopsida</taxon>
        <taxon>Poales</taxon>
        <taxon>Poaceae</taxon>
        <taxon>BOP clade</taxon>
        <taxon>Pooideae</taxon>
        <taxon>Stipodae</taxon>
        <taxon>Brachypodieae</taxon>
        <taxon>Brachypodium</taxon>
    </lineage>
</organism>
<feature type="compositionally biased region" description="Basic and acidic residues" evidence="1">
    <location>
        <begin position="91"/>
        <end position="114"/>
    </location>
</feature>
<evidence type="ECO:0000256" key="1">
    <source>
        <dbReference type="SAM" id="MobiDB-lite"/>
    </source>
</evidence>
<keyword evidence="4" id="KW-1185">Reference proteome</keyword>
<dbReference type="AlphaFoldDB" id="A0A2K2D9S4"/>
<dbReference type="InParanoid" id="A0A2K2D9S4"/>
<protein>
    <submittedName>
        <fullName evidence="2 3">Uncharacterized protein</fullName>
    </submittedName>
</protein>
<evidence type="ECO:0000313" key="4">
    <source>
        <dbReference type="Proteomes" id="UP000008810"/>
    </source>
</evidence>
<evidence type="ECO:0000313" key="3">
    <source>
        <dbReference type="EnsemblPlants" id="PNT71026"/>
    </source>
</evidence>
<accession>A0A2K2D9S4</accession>
<feature type="region of interest" description="Disordered" evidence="1">
    <location>
        <begin position="86"/>
        <end position="122"/>
    </location>
</feature>
<proteinExistence type="predicted"/>
<dbReference type="EnsemblPlants" id="PNT71026">
    <property type="protein sequence ID" value="PNT71026"/>
    <property type="gene ID" value="BRADI_2g21874v3"/>
</dbReference>